<name>I3SR85_LOTJA</name>
<proteinExistence type="evidence at transcript level"/>
<reference evidence="1" key="1">
    <citation type="submission" date="2012-05" db="EMBL/GenBank/DDBJ databases">
        <authorList>
            <person name="Krishnakumar V."/>
            <person name="Cheung F."/>
            <person name="Xiao Y."/>
            <person name="Chan A."/>
            <person name="Moskal W.A."/>
            <person name="Town C.D."/>
        </authorList>
    </citation>
    <scope>NUCLEOTIDE SEQUENCE</scope>
</reference>
<dbReference type="AlphaFoldDB" id="I3SR85"/>
<protein>
    <submittedName>
        <fullName evidence="1">Uncharacterized protein</fullName>
    </submittedName>
</protein>
<sequence>MNSTAASRQRQSAAEQELIVKSKGLRSVVARSSIQFPCSQSLSYSDLRVKAMLRSSHGKSRYAETNTIPTERPKCNELDSKVVTPRSKMVTSSDPNLRVTLCHHRRRMSNLI</sequence>
<accession>I3SR85</accession>
<organism evidence="1">
    <name type="scientific">Lotus japonicus</name>
    <name type="common">Lotus corniculatus var. japonicus</name>
    <dbReference type="NCBI Taxonomy" id="34305"/>
    <lineage>
        <taxon>Eukaryota</taxon>
        <taxon>Viridiplantae</taxon>
        <taxon>Streptophyta</taxon>
        <taxon>Embryophyta</taxon>
        <taxon>Tracheophyta</taxon>
        <taxon>Spermatophyta</taxon>
        <taxon>Magnoliopsida</taxon>
        <taxon>eudicotyledons</taxon>
        <taxon>Gunneridae</taxon>
        <taxon>Pentapetalae</taxon>
        <taxon>rosids</taxon>
        <taxon>fabids</taxon>
        <taxon>Fabales</taxon>
        <taxon>Fabaceae</taxon>
        <taxon>Papilionoideae</taxon>
        <taxon>50 kb inversion clade</taxon>
        <taxon>NPAAA clade</taxon>
        <taxon>Hologalegina</taxon>
        <taxon>robinioid clade</taxon>
        <taxon>Loteae</taxon>
        <taxon>Lotus</taxon>
    </lineage>
</organism>
<dbReference type="EMBL" id="BT142983">
    <property type="protein sequence ID" value="AFK42777.1"/>
    <property type="molecule type" value="mRNA"/>
</dbReference>
<evidence type="ECO:0000313" key="1">
    <source>
        <dbReference type="EMBL" id="AFK42777.1"/>
    </source>
</evidence>